<comment type="function">
    <text evidence="6">One of the primary rRNA binding proteins, this protein initially binds near the 5'-end of the 23S rRNA. It is important during the early stages of 50S assembly. It makes multiple contacts with different domains of the 23S rRNA in the assembled 50S subunit and ribosome.</text>
</comment>
<dbReference type="HAMAP" id="MF_01328_B">
    <property type="entry name" value="Ribosomal_uL4_B"/>
    <property type="match status" value="1"/>
</dbReference>
<evidence type="ECO:0000256" key="4">
    <source>
        <dbReference type="ARBA" id="ARBA00023274"/>
    </source>
</evidence>
<name>A0A4Y7RHL6_9FIRM</name>
<dbReference type="GO" id="GO:0019843">
    <property type="term" value="F:rRNA binding"/>
    <property type="evidence" value="ECO:0007669"/>
    <property type="project" value="UniProtKB-UniRule"/>
</dbReference>
<proteinExistence type="inferred from homology"/>
<dbReference type="GO" id="GO:1990904">
    <property type="term" value="C:ribonucleoprotein complex"/>
    <property type="evidence" value="ECO:0007669"/>
    <property type="project" value="UniProtKB-KW"/>
</dbReference>
<keyword evidence="4 6" id="KW-0687">Ribonucleoprotein</keyword>
<keyword evidence="3 6" id="KW-0689">Ribosomal protein</keyword>
<keyword evidence="6" id="KW-0699">rRNA-binding</keyword>
<evidence type="ECO:0000256" key="5">
    <source>
        <dbReference type="ARBA" id="ARBA00035244"/>
    </source>
</evidence>
<dbReference type="NCBIfam" id="TIGR03953">
    <property type="entry name" value="rplD_bact"/>
    <property type="match status" value="1"/>
</dbReference>
<evidence type="ECO:0000256" key="6">
    <source>
        <dbReference type="HAMAP-Rule" id="MF_01328"/>
    </source>
</evidence>
<dbReference type="GO" id="GO:0003735">
    <property type="term" value="F:structural constituent of ribosome"/>
    <property type="evidence" value="ECO:0007669"/>
    <property type="project" value="InterPro"/>
</dbReference>
<dbReference type="GO" id="GO:0005840">
    <property type="term" value="C:ribosome"/>
    <property type="evidence" value="ECO:0007669"/>
    <property type="project" value="UniProtKB-KW"/>
</dbReference>
<evidence type="ECO:0000256" key="7">
    <source>
        <dbReference type="SAM" id="MobiDB-lite"/>
    </source>
</evidence>
<keyword evidence="6" id="KW-0694">RNA-binding</keyword>
<gene>
    <name evidence="6 8" type="primary">rplD</name>
    <name evidence="8" type="ORF">Psch_01838</name>
</gene>
<reference evidence="8 9" key="1">
    <citation type="journal article" date="2018" name="Environ. Microbiol.">
        <title>Novel energy conservation strategies and behaviour of Pelotomaculum schinkii driving syntrophic propionate catabolism.</title>
        <authorList>
            <person name="Hidalgo-Ahumada C.A.P."/>
            <person name="Nobu M.K."/>
            <person name="Narihiro T."/>
            <person name="Tamaki H."/>
            <person name="Liu W.T."/>
            <person name="Kamagata Y."/>
            <person name="Stams A.J.M."/>
            <person name="Imachi H."/>
            <person name="Sousa D.Z."/>
        </authorList>
    </citation>
    <scope>NUCLEOTIDE SEQUENCE [LARGE SCALE GENOMIC DNA]</scope>
    <source>
        <strain evidence="8 9">HH</strain>
    </source>
</reference>
<comment type="function">
    <text evidence="6">Forms part of the polypeptide exit tunnel.</text>
</comment>
<accession>A0A4Y7RHL6</accession>
<evidence type="ECO:0000256" key="1">
    <source>
        <dbReference type="ARBA" id="ARBA00010528"/>
    </source>
</evidence>
<evidence type="ECO:0000256" key="3">
    <source>
        <dbReference type="ARBA" id="ARBA00022980"/>
    </source>
</evidence>
<comment type="subunit">
    <text evidence="2 6">Part of the 50S ribosomal subunit.</text>
</comment>
<comment type="similarity">
    <text evidence="1 6">Belongs to the universal ribosomal protein uL4 family.</text>
</comment>
<dbReference type="Gene3D" id="3.40.1370.10">
    <property type="match status" value="1"/>
</dbReference>
<dbReference type="Proteomes" id="UP000298324">
    <property type="component" value="Unassembled WGS sequence"/>
</dbReference>
<dbReference type="PANTHER" id="PTHR10746:SF6">
    <property type="entry name" value="LARGE RIBOSOMAL SUBUNIT PROTEIN UL4M"/>
    <property type="match status" value="1"/>
</dbReference>
<dbReference type="SUPFAM" id="SSF52166">
    <property type="entry name" value="Ribosomal protein L4"/>
    <property type="match status" value="1"/>
</dbReference>
<dbReference type="AlphaFoldDB" id="A0A4Y7RHL6"/>
<dbReference type="InterPro" id="IPR002136">
    <property type="entry name" value="Ribosomal_uL4"/>
</dbReference>
<evidence type="ECO:0000256" key="2">
    <source>
        <dbReference type="ARBA" id="ARBA00011838"/>
    </source>
</evidence>
<evidence type="ECO:0000313" key="9">
    <source>
        <dbReference type="Proteomes" id="UP000298324"/>
    </source>
</evidence>
<feature type="region of interest" description="Disordered" evidence="7">
    <location>
        <begin position="49"/>
        <end position="77"/>
    </location>
</feature>
<dbReference type="InterPro" id="IPR023574">
    <property type="entry name" value="Ribosomal_uL4_dom_sf"/>
</dbReference>
<sequence length="206" mass="22173">MPTVALYNTSGEQVGELALSEEIFGAEVNESVLHDAVVAQLASRRLGTHDTKTRGEVSGGGRKPWRQKGTGRARAGTTRSPIWRSGGIVFGPHPRDYSYSLPKKVRRLALKSALSAKVNDGDILVLDSLTLEGPKTKDMVKILGALKVDDALLVTAGKDEAVEKSARNIPNIKPLVANGLNVYDLLAYDKLVITKDAVARVEEVFA</sequence>
<dbReference type="EMBL" id="QFGA01000001">
    <property type="protein sequence ID" value="TEB08283.1"/>
    <property type="molecule type" value="Genomic_DNA"/>
</dbReference>
<comment type="caution">
    <text evidence="8">The sequence shown here is derived from an EMBL/GenBank/DDBJ whole genome shotgun (WGS) entry which is preliminary data.</text>
</comment>
<dbReference type="PANTHER" id="PTHR10746">
    <property type="entry name" value="50S RIBOSOMAL PROTEIN L4"/>
    <property type="match status" value="1"/>
</dbReference>
<dbReference type="InterPro" id="IPR013005">
    <property type="entry name" value="Ribosomal_uL4-like"/>
</dbReference>
<dbReference type="Pfam" id="PF00573">
    <property type="entry name" value="Ribosomal_L4"/>
    <property type="match status" value="1"/>
</dbReference>
<protein>
    <recommendedName>
        <fullName evidence="5 6">Large ribosomal subunit protein uL4</fullName>
    </recommendedName>
</protein>
<dbReference type="GO" id="GO:0006412">
    <property type="term" value="P:translation"/>
    <property type="evidence" value="ECO:0007669"/>
    <property type="project" value="UniProtKB-UniRule"/>
</dbReference>
<evidence type="ECO:0000313" key="8">
    <source>
        <dbReference type="EMBL" id="TEB08283.1"/>
    </source>
</evidence>
<keyword evidence="9" id="KW-1185">Reference proteome</keyword>
<dbReference type="RefSeq" id="WP_190239945.1">
    <property type="nucleotide sequence ID" value="NZ_QFGA01000001.1"/>
</dbReference>
<organism evidence="8 9">
    <name type="scientific">Pelotomaculum schinkii</name>
    <dbReference type="NCBI Taxonomy" id="78350"/>
    <lineage>
        <taxon>Bacteria</taxon>
        <taxon>Bacillati</taxon>
        <taxon>Bacillota</taxon>
        <taxon>Clostridia</taxon>
        <taxon>Eubacteriales</taxon>
        <taxon>Desulfotomaculaceae</taxon>
        <taxon>Pelotomaculum</taxon>
    </lineage>
</organism>